<evidence type="ECO:0000313" key="2">
    <source>
        <dbReference type="EMBL" id="BAQ49678.1"/>
    </source>
</evidence>
<protein>
    <submittedName>
        <fullName evidence="2">Uncharacterized protein</fullName>
    </submittedName>
</protein>
<geneLocation type="plasmid" evidence="3">
    <name>pMaq22A_1p DNA</name>
</geneLocation>
<dbReference type="EMBL" id="AP014705">
    <property type="protein sequence ID" value="BAQ49678.1"/>
    <property type="molecule type" value="Genomic_DNA"/>
</dbReference>
<evidence type="ECO:0000313" key="3">
    <source>
        <dbReference type="Proteomes" id="UP000061432"/>
    </source>
</evidence>
<keyword evidence="2" id="KW-0614">Plasmid</keyword>
<reference evidence="2 3" key="1">
    <citation type="journal article" date="2015" name="Genome Announc.">
        <title>Complete Genome Sequence of Methylobacterium aquaticum Strain 22A, Isolated from Racomitrium japonicum Moss.</title>
        <authorList>
            <person name="Tani A."/>
            <person name="Ogura Y."/>
            <person name="Hayashi T."/>
            <person name="Kimbara K."/>
        </authorList>
    </citation>
    <scope>NUCLEOTIDE SEQUENCE [LARGE SCALE GENOMIC DNA]</scope>
    <source>
        <strain evidence="2 3">MA-22A</strain>
        <plasmid evidence="3">Plasmid pMaq22A_1p DNA</plasmid>
    </source>
</reference>
<dbReference type="RefSeq" id="WP_060850691.1">
    <property type="nucleotide sequence ID" value="NZ_AP014705.1"/>
</dbReference>
<name>A0A0C6FMV6_9HYPH</name>
<feature type="region of interest" description="Disordered" evidence="1">
    <location>
        <begin position="36"/>
        <end position="55"/>
    </location>
</feature>
<accession>A0A0C6FMV6</accession>
<dbReference type="PATRIC" id="fig|270351.10.peg.6772"/>
<dbReference type="OrthoDB" id="7996006at2"/>
<organism evidence="2 3">
    <name type="scientific">Methylobacterium aquaticum</name>
    <dbReference type="NCBI Taxonomy" id="270351"/>
    <lineage>
        <taxon>Bacteria</taxon>
        <taxon>Pseudomonadati</taxon>
        <taxon>Pseudomonadota</taxon>
        <taxon>Alphaproteobacteria</taxon>
        <taxon>Hyphomicrobiales</taxon>
        <taxon>Methylobacteriaceae</taxon>
        <taxon>Methylobacterium</taxon>
    </lineage>
</organism>
<gene>
    <name evidence="2" type="ORF">Maq22A_1p37485</name>
</gene>
<dbReference type="AlphaFoldDB" id="A0A0C6FMV6"/>
<reference evidence="3" key="2">
    <citation type="submission" date="2015-01" db="EMBL/GenBank/DDBJ databases">
        <title>Complete genome sequence of Methylobacterium aquaticum strain 22A.</title>
        <authorList>
            <person name="Tani A."/>
            <person name="Ogura Y."/>
            <person name="Hayashi T."/>
        </authorList>
    </citation>
    <scope>NUCLEOTIDE SEQUENCE [LARGE SCALE GENOMIC DNA]</scope>
    <source>
        <strain evidence="3">MA-22A</strain>
        <plasmid evidence="3">Plasmid pMaq22A_1p DNA</plasmid>
    </source>
</reference>
<sequence>MATTNAELRRTIFAQHSGMIGAAAPAIVPDRFSQRFEPDSRRPARGQDGFADRPDAAREVRTIEIVLVPDRRTGGGWLRGLGTVAKILAVPAVIAGALVAEPVYDCRKQKSYGMLYYGTTVQMCVSERLSGRFGGVQAAVDRTMRAM</sequence>
<evidence type="ECO:0000256" key="1">
    <source>
        <dbReference type="SAM" id="MobiDB-lite"/>
    </source>
</evidence>
<dbReference type="Proteomes" id="UP000061432">
    <property type="component" value="Plasmid pMaq22A_1p"/>
</dbReference>
<dbReference type="KEGG" id="maqu:Maq22A_1p37485"/>
<proteinExistence type="predicted"/>